<comment type="pathway">
    <text evidence="3">Pyrimidine metabolism; dUMP biosynthesis; dUMP from dCTP (dUTP route): step 2/2.</text>
</comment>
<dbReference type="Gene3D" id="2.70.40.10">
    <property type="match status" value="1"/>
</dbReference>
<dbReference type="GO" id="GO:0008829">
    <property type="term" value="F:dCTP deaminase activity"/>
    <property type="evidence" value="ECO:0007669"/>
    <property type="project" value="InterPro"/>
</dbReference>
<dbReference type="HOGENOM" id="CLU_103451_2_0_2"/>
<comment type="similarity">
    <text evidence="3">Belongs to the dCTP deaminase family. Archaeal dUTPase subfamily.</text>
</comment>
<proteinExistence type="inferred from homology"/>
<keyword evidence="1 3" id="KW-0378">Hydrolase</keyword>
<dbReference type="KEGG" id="afg:AFULGI_00012050"/>
<dbReference type="UniPathway" id="UPA00610">
    <property type="reaction ID" value="UER00666"/>
</dbReference>
<accession>A0A075WFV2</accession>
<dbReference type="GO" id="GO:0006229">
    <property type="term" value="P:dUTP biosynthetic process"/>
    <property type="evidence" value="ECO:0007669"/>
    <property type="project" value="InterPro"/>
</dbReference>
<dbReference type="PANTHER" id="PTHR42680:SF1">
    <property type="entry name" value="DEOXYURIDINE 5'-TRIPHOSPHATE NUCLEOTIDOHYDROLASE"/>
    <property type="match status" value="1"/>
</dbReference>
<dbReference type="SUPFAM" id="SSF51283">
    <property type="entry name" value="dUTPase-like"/>
    <property type="match status" value="1"/>
</dbReference>
<dbReference type="NCBIfam" id="NF002598">
    <property type="entry name" value="PRK02253.1"/>
    <property type="match status" value="1"/>
</dbReference>
<gene>
    <name evidence="3" type="primary">dut</name>
    <name evidence="4" type="ORF">AFULGI_00012050</name>
</gene>
<dbReference type="Pfam" id="PF22769">
    <property type="entry name" value="DCD"/>
    <property type="match status" value="1"/>
</dbReference>
<comment type="catalytic activity">
    <reaction evidence="3">
        <text>dUTP + H2O = dUMP + diphosphate + H(+)</text>
        <dbReference type="Rhea" id="RHEA:10248"/>
        <dbReference type="ChEBI" id="CHEBI:15377"/>
        <dbReference type="ChEBI" id="CHEBI:15378"/>
        <dbReference type="ChEBI" id="CHEBI:33019"/>
        <dbReference type="ChEBI" id="CHEBI:61555"/>
        <dbReference type="ChEBI" id="CHEBI:246422"/>
        <dbReference type="EC" id="3.6.1.23"/>
    </reaction>
</comment>
<dbReference type="GeneID" id="24794713"/>
<evidence type="ECO:0000313" key="4">
    <source>
        <dbReference type="EMBL" id="AIG97984.1"/>
    </source>
</evidence>
<dbReference type="AlphaFoldDB" id="A0A075WFV2"/>
<dbReference type="GO" id="GO:0004170">
    <property type="term" value="F:dUTP diphosphatase activity"/>
    <property type="evidence" value="ECO:0007669"/>
    <property type="project" value="UniProtKB-UniRule"/>
</dbReference>
<evidence type="ECO:0000256" key="2">
    <source>
        <dbReference type="ARBA" id="ARBA00023080"/>
    </source>
</evidence>
<comment type="function">
    <text evidence="3">This enzyme is involved in nucleotide metabolism: it produces dUMP, the immediate precursor of thymidine nucleotides and it decreases the intracellular concentration of dUTP so that uracil cannot be incorporated into DNA.</text>
</comment>
<dbReference type="HAMAP" id="MF_00635">
    <property type="entry name" value="dUTPase_arch"/>
    <property type="match status" value="1"/>
</dbReference>
<evidence type="ECO:0000256" key="1">
    <source>
        <dbReference type="ARBA" id="ARBA00022801"/>
    </source>
</evidence>
<reference evidence="4 5" key="1">
    <citation type="submission" date="2013-07" db="EMBL/GenBank/DDBJ databases">
        <title>Genome of Archaeoglobus fulgidus.</title>
        <authorList>
            <person name="Fiebig A."/>
            <person name="Birkeland N.-K."/>
        </authorList>
    </citation>
    <scope>NUCLEOTIDE SEQUENCE [LARGE SCALE GENOMIC DNA]</scope>
    <source>
        <strain evidence="4 5">DSM 8774</strain>
    </source>
</reference>
<dbReference type="InterPro" id="IPR033704">
    <property type="entry name" value="dUTPase_trimeric"/>
</dbReference>
<sequence>MAVLSGDEIRKLIQKEGLIRDYVDLETQIQPNGFDCTLRSVYRLRGCGRVDFDNSRRELPELEEVEFRDWVYLPKGVYRAKLNEVVRLGNDIMAIARPRSTLIRCGANVLTAVWDAGYEGRSEVSIVVHNDYGIWLSRNARIIQLVFIRLSSPTKGYEGVYKGENIDS</sequence>
<dbReference type="InterPro" id="IPR023537">
    <property type="entry name" value="dUTPase_archaeal"/>
</dbReference>
<keyword evidence="2 3" id="KW-0546">Nucleotide metabolism</keyword>
<dbReference type="GO" id="GO:0006226">
    <property type="term" value="P:dUMP biosynthetic process"/>
    <property type="evidence" value="ECO:0007669"/>
    <property type="project" value="UniProtKB-UniRule"/>
</dbReference>
<dbReference type="InterPro" id="IPR011962">
    <property type="entry name" value="dCTP_deaminase"/>
</dbReference>
<dbReference type="Proteomes" id="UP000028501">
    <property type="component" value="Chromosome"/>
</dbReference>
<dbReference type="InterPro" id="IPR036157">
    <property type="entry name" value="dUTPase-like_sf"/>
</dbReference>
<evidence type="ECO:0000313" key="5">
    <source>
        <dbReference type="Proteomes" id="UP000028501"/>
    </source>
</evidence>
<name>A0A075WFV2_ARCFL</name>
<evidence type="ECO:0000256" key="3">
    <source>
        <dbReference type="HAMAP-Rule" id="MF_00635"/>
    </source>
</evidence>
<organism evidence="4 5">
    <name type="scientific">Archaeoglobus fulgidus DSM 8774</name>
    <dbReference type="NCBI Taxonomy" id="1344584"/>
    <lineage>
        <taxon>Archaea</taxon>
        <taxon>Methanobacteriati</taxon>
        <taxon>Methanobacteriota</taxon>
        <taxon>Archaeoglobi</taxon>
        <taxon>Archaeoglobales</taxon>
        <taxon>Archaeoglobaceae</taxon>
        <taxon>Archaeoglobus</taxon>
    </lineage>
</organism>
<dbReference type="CDD" id="cd07557">
    <property type="entry name" value="trimeric_dUTPase"/>
    <property type="match status" value="1"/>
</dbReference>
<dbReference type="PANTHER" id="PTHR42680">
    <property type="entry name" value="DCTP DEAMINASE"/>
    <property type="match status" value="1"/>
</dbReference>
<dbReference type="SMR" id="A0A075WFV2"/>
<protein>
    <recommendedName>
        <fullName evidence="3">Probable deoxyuridine 5'-triphosphate nucleotidohydrolase</fullName>
        <shortName evidence="3">dUTPase</shortName>
        <ecNumber evidence="3">3.6.1.23</ecNumber>
    </recommendedName>
    <alternativeName>
        <fullName evidence="3">dUTP pyrophosphatase</fullName>
    </alternativeName>
</protein>
<dbReference type="EC" id="3.6.1.23" evidence="3"/>
<dbReference type="RefSeq" id="WP_010878604.1">
    <property type="nucleotide sequence ID" value="NZ_CP006577.1"/>
</dbReference>
<dbReference type="EMBL" id="CP006577">
    <property type="protein sequence ID" value="AIG97984.1"/>
    <property type="molecule type" value="Genomic_DNA"/>
</dbReference>